<sequence length="263" mass="29294">MGEINRRALSGRARWARGPADGATGECSVASFEAPHTSTRYIKKSGGFAIEHENFRRIVHLAQLWRKKENKSRNIILVSNKNKIDISRICIYLLELLTSALGEILDSLAFGRRHRHGIGKVPSGDLPRPMKSQVVSTKGIVPTGSPTCGNIRIIRVLLNLATQRRRRRRRKQIDIILYWRFSIVCVYRFTCVTHRSEDNLHHVLDDAGAEDGDYGGAGHLAVDDEKTAAETGRREVGIEAPQAPIDRVQGRAHLDSCGSVMAI</sequence>
<organism evidence="1 2">
    <name type="scientific">Trichogramma brassicae</name>
    <dbReference type="NCBI Taxonomy" id="86971"/>
    <lineage>
        <taxon>Eukaryota</taxon>
        <taxon>Metazoa</taxon>
        <taxon>Ecdysozoa</taxon>
        <taxon>Arthropoda</taxon>
        <taxon>Hexapoda</taxon>
        <taxon>Insecta</taxon>
        <taxon>Pterygota</taxon>
        <taxon>Neoptera</taxon>
        <taxon>Endopterygota</taxon>
        <taxon>Hymenoptera</taxon>
        <taxon>Apocrita</taxon>
        <taxon>Proctotrupomorpha</taxon>
        <taxon>Chalcidoidea</taxon>
        <taxon>Trichogrammatidae</taxon>
        <taxon>Trichogramma</taxon>
    </lineage>
</organism>
<protein>
    <submittedName>
        <fullName evidence="1">Uncharacterized protein</fullName>
    </submittedName>
</protein>
<name>A0A6H5IYN1_9HYME</name>
<reference evidence="1 2" key="1">
    <citation type="submission" date="2020-02" db="EMBL/GenBank/DDBJ databases">
        <authorList>
            <person name="Ferguson B K."/>
        </authorList>
    </citation>
    <scope>NUCLEOTIDE SEQUENCE [LARGE SCALE GENOMIC DNA]</scope>
</reference>
<evidence type="ECO:0000313" key="1">
    <source>
        <dbReference type="EMBL" id="CAB0042898.1"/>
    </source>
</evidence>
<evidence type="ECO:0000313" key="2">
    <source>
        <dbReference type="Proteomes" id="UP000479190"/>
    </source>
</evidence>
<proteinExistence type="predicted"/>
<dbReference type="EMBL" id="CADCXV010001238">
    <property type="protein sequence ID" value="CAB0042898.1"/>
    <property type="molecule type" value="Genomic_DNA"/>
</dbReference>
<dbReference type="AlphaFoldDB" id="A0A6H5IYN1"/>
<gene>
    <name evidence="1" type="ORF">TBRA_LOCUS14486</name>
</gene>
<keyword evidence="2" id="KW-1185">Reference proteome</keyword>
<accession>A0A6H5IYN1</accession>
<dbReference type="Proteomes" id="UP000479190">
    <property type="component" value="Unassembled WGS sequence"/>
</dbReference>